<keyword evidence="3" id="KW-0238">DNA-binding</keyword>
<dbReference type="RefSeq" id="WP_154458866.1">
    <property type="nucleotide sequence ID" value="NZ_VUMV01000011.1"/>
</dbReference>
<dbReference type="GO" id="GO:0003677">
    <property type="term" value="F:DNA binding"/>
    <property type="evidence" value="ECO:0007669"/>
    <property type="project" value="UniProtKB-KW"/>
</dbReference>
<dbReference type="EMBL" id="VUMV01000011">
    <property type="protein sequence ID" value="MST82961.1"/>
    <property type="molecule type" value="Genomic_DNA"/>
</dbReference>
<organism evidence="5 6">
    <name type="scientific">Bilifractor porci</name>
    <dbReference type="NCBI Taxonomy" id="2606636"/>
    <lineage>
        <taxon>Bacteria</taxon>
        <taxon>Bacillati</taxon>
        <taxon>Bacillota</taxon>
        <taxon>Clostridia</taxon>
        <taxon>Lachnospirales</taxon>
        <taxon>Lachnospiraceae</taxon>
        <taxon>Bilifractor</taxon>
    </lineage>
</organism>
<dbReference type="GO" id="GO:0009307">
    <property type="term" value="P:DNA restriction-modification system"/>
    <property type="evidence" value="ECO:0007669"/>
    <property type="project" value="UniProtKB-KW"/>
</dbReference>
<dbReference type="PANTHER" id="PTHR30408">
    <property type="entry name" value="TYPE-1 RESTRICTION ENZYME ECOKI SPECIFICITY PROTEIN"/>
    <property type="match status" value="1"/>
</dbReference>
<evidence type="ECO:0000259" key="4">
    <source>
        <dbReference type="Pfam" id="PF01420"/>
    </source>
</evidence>
<dbReference type="Gene3D" id="1.10.287.1120">
    <property type="entry name" value="Bipartite methylase S protein"/>
    <property type="match status" value="2"/>
</dbReference>
<evidence type="ECO:0000313" key="6">
    <source>
        <dbReference type="Proteomes" id="UP000466864"/>
    </source>
</evidence>
<keyword evidence="2" id="KW-0680">Restriction system</keyword>
<name>A0A7X2TQM4_9FIRM</name>
<dbReference type="InterPro" id="IPR052021">
    <property type="entry name" value="Type-I_RS_S_subunit"/>
</dbReference>
<reference evidence="5 6" key="1">
    <citation type="submission" date="2019-08" db="EMBL/GenBank/DDBJ databases">
        <title>In-depth cultivation of the pig gut microbiome towards novel bacterial diversity and tailored functional studies.</title>
        <authorList>
            <person name="Wylensek D."/>
            <person name="Hitch T.C.A."/>
            <person name="Clavel T."/>
        </authorList>
    </citation>
    <scope>NUCLEOTIDE SEQUENCE [LARGE SCALE GENOMIC DNA]</scope>
    <source>
        <strain evidence="5 6">Oil+RF-744-WCA-WT-13</strain>
    </source>
</reference>
<protein>
    <recommendedName>
        <fullName evidence="4">Type I restriction modification DNA specificity domain-containing protein</fullName>
    </recommendedName>
</protein>
<gene>
    <name evidence="5" type="ORF">FYJ60_11685</name>
</gene>
<dbReference type="Proteomes" id="UP000466864">
    <property type="component" value="Unassembled WGS sequence"/>
</dbReference>
<dbReference type="AlphaFoldDB" id="A0A7X2TQM4"/>
<proteinExistence type="inferred from homology"/>
<evidence type="ECO:0000256" key="3">
    <source>
        <dbReference type="ARBA" id="ARBA00023125"/>
    </source>
</evidence>
<dbReference type="Gene3D" id="3.90.220.20">
    <property type="entry name" value="DNA methylase specificity domains"/>
    <property type="match status" value="2"/>
</dbReference>
<evidence type="ECO:0000256" key="1">
    <source>
        <dbReference type="ARBA" id="ARBA00010923"/>
    </source>
</evidence>
<accession>A0A7X2TQM4</accession>
<evidence type="ECO:0000256" key="2">
    <source>
        <dbReference type="ARBA" id="ARBA00022747"/>
    </source>
</evidence>
<dbReference type="Pfam" id="PF01420">
    <property type="entry name" value="Methylase_S"/>
    <property type="match status" value="2"/>
</dbReference>
<dbReference type="InterPro" id="IPR000055">
    <property type="entry name" value="Restrct_endonuc_typeI_TRD"/>
</dbReference>
<keyword evidence="6" id="KW-1185">Reference proteome</keyword>
<evidence type="ECO:0000313" key="5">
    <source>
        <dbReference type="EMBL" id="MST82961.1"/>
    </source>
</evidence>
<feature type="domain" description="Type I restriction modification DNA specificity" evidence="4">
    <location>
        <begin position="234"/>
        <end position="388"/>
    </location>
</feature>
<sequence length="424" mass="48216">MTRKMKNSRLGWAGMIPKEWICNKAKFHVRINNGSDPKAEGDVPVYGSGNKSFRTCGEYKLGPAVLLGRKGSISNPRYIEGKFWNVDTAFDASVISNDLLPKYYYYLAQNFDYARYVTQTTLPSMTQTDYRNMKIPVPPVEEQQNIIAFIDKISTNIDATISLHQQIIEKLEEYRKSVITQAVTKGLNPNVEMAMTGNNRLPIIPKEWKLIRLPHIVDTRHPYALGDGDHGIIKTDMYKNHGIPYIRVQNLGWGTPLSIDNVVYISENDNMKIVNSTLQPNDVLFAKTGATIGKTAIVPETIPMSNTTSHVGKITVSPRYNPKYIFYVLSSEYGYHQMWIYASQKATRPELSLDDIKNFVLPIPKERQEQNNIVQYLDNVCEKILESIAQHKVIIEKLQEYKQSLIYNAVTGKIDCRTEGGEVQ</sequence>
<feature type="domain" description="Type I restriction modification DNA specificity" evidence="4">
    <location>
        <begin position="33"/>
        <end position="173"/>
    </location>
</feature>
<dbReference type="PANTHER" id="PTHR30408:SF12">
    <property type="entry name" value="TYPE I RESTRICTION ENZYME MJAVIII SPECIFICITY SUBUNIT"/>
    <property type="match status" value="1"/>
</dbReference>
<comment type="caution">
    <text evidence="5">The sequence shown here is derived from an EMBL/GenBank/DDBJ whole genome shotgun (WGS) entry which is preliminary data.</text>
</comment>
<dbReference type="InterPro" id="IPR044946">
    <property type="entry name" value="Restrct_endonuc_typeI_TRD_sf"/>
</dbReference>
<dbReference type="SUPFAM" id="SSF116734">
    <property type="entry name" value="DNA methylase specificity domain"/>
    <property type="match status" value="2"/>
</dbReference>
<comment type="similarity">
    <text evidence="1">Belongs to the type-I restriction system S methylase family.</text>
</comment>